<dbReference type="GO" id="GO:0042562">
    <property type="term" value="F:hormone binding"/>
    <property type="evidence" value="ECO:0007669"/>
    <property type="project" value="TreeGrafter"/>
</dbReference>
<keyword evidence="15" id="KW-1185">Reference proteome</keyword>
<dbReference type="InterPro" id="IPR018097">
    <property type="entry name" value="EGF_Ca-bd_CS"/>
</dbReference>
<keyword evidence="9 12" id="KW-1015">Disulfide bond</keyword>
<evidence type="ECO:0000256" key="9">
    <source>
        <dbReference type="ARBA" id="ARBA00023157"/>
    </source>
</evidence>
<feature type="disulfide bond" evidence="12">
    <location>
        <begin position="45"/>
        <end position="55"/>
    </location>
</feature>
<dbReference type="InterPro" id="IPR051221">
    <property type="entry name" value="LDLR-related"/>
</dbReference>
<keyword evidence="3" id="KW-0254">Endocytosis</keyword>
<dbReference type="Pfam" id="PF14670">
    <property type="entry name" value="FXa_inhibition"/>
    <property type="match status" value="2"/>
</dbReference>
<dbReference type="Ensembl" id="ENSSRHT00000069307.1">
    <property type="protein sequence ID" value="ENSSRHP00000067464.1"/>
    <property type="gene ID" value="ENSSRHG00000033484.1"/>
</dbReference>
<dbReference type="FunFam" id="2.10.25.10:FF:000009">
    <property type="entry name" value="Low-density lipoprotein receptor isoform 1"/>
    <property type="match status" value="1"/>
</dbReference>
<dbReference type="InterPro" id="IPR000742">
    <property type="entry name" value="EGF"/>
</dbReference>
<evidence type="ECO:0000256" key="12">
    <source>
        <dbReference type="PROSITE-ProRule" id="PRU00076"/>
    </source>
</evidence>
<dbReference type="CDD" id="cd00054">
    <property type="entry name" value="EGF_CA"/>
    <property type="match status" value="1"/>
</dbReference>
<evidence type="ECO:0000256" key="6">
    <source>
        <dbReference type="ARBA" id="ARBA00022737"/>
    </source>
</evidence>
<keyword evidence="8" id="KW-0472">Membrane</keyword>
<dbReference type="AlphaFoldDB" id="A0A673KVB5"/>
<dbReference type="PANTHER" id="PTHR22722">
    <property type="entry name" value="LOW-DENSITY LIPOPROTEIN RECEPTOR-RELATED PROTEIN 2-RELATED"/>
    <property type="match status" value="1"/>
</dbReference>
<dbReference type="InterPro" id="IPR026823">
    <property type="entry name" value="cEGF"/>
</dbReference>
<evidence type="ECO:0000256" key="11">
    <source>
        <dbReference type="ARBA" id="ARBA00023180"/>
    </source>
</evidence>
<comment type="subcellular location">
    <subcellularLocation>
        <location evidence="1">Membrane</location>
        <topology evidence="1">Single-pass type I membrane protein</topology>
    </subcellularLocation>
</comment>
<keyword evidence="4" id="KW-0812">Transmembrane</keyword>
<dbReference type="InterPro" id="IPR049883">
    <property type="entry name" value="NOTCH1_EGF-like"/>
</dbReference>
<evidence type="ECO:0000256" key="3">
    <source>
        <dbReference type="ARBA" id="ARBA00022583"/>
    </source>
</evidence>
<dbReference type="FunFam" id="2.10.25.10:FF:000037">
    <property type="entry name" value="Signal peptide, CUB domain and EGF-like domain-containing 2"/>
    <property type="match status" value="1"/>
</dbReference>
<keyword evidence="10" id="KW-0675">Receptor</keyword>
<comment type="caution">
    <text evidence="12">Lacks conserved residue(s) required for the propagation of feature annotation.</text>
</comment>
<reference evidence="14" key="1">
    <citation type="submission" date="2025-08" db="UniProtKB">
        <authorList>
            <consortium name="Ensembl"/>
        </authorList>
    </citation>
    <scope>IDENTIFICATION</scope>
</reference>
<keyword evidence="2 12" id="KW-0245">EGF-like domain</keyword>
<dbReference type="SMART" id="SM00179">
    <property type="entry name" value="EGF_CA"/>
    <property type="match status" value="4"/>
</dbReference>
<evidence type="ECO:0000259" key="13">
    <source>
        <dbReference type="PROSITE" id="PS50026"/>
    </source>
</evidence>
<gene>
    <name evidence="14" type="primary">lrp2b</name>
</gene>
<evidence type="ECO:0000256" key="7">
    <source>
        <dbReference type="ARBA" id="ARBA00022989"/>
    </source>
</evidence>
<name>A0A673KVB5_9TELE</name>
<dbReference type="Pfam" id="PF12662">
    <property type="entry name" value="cEGF"/>
    <property type="match status" value="1"/>
</dbReference>
<dbReference type="GO" id="GO:0005509">
    <property type="term" value="F:calcium ion binding"/>
    <property type="evidence" value="ECO:0007669"/>
    <property type="project" value="InterPro"/>
</dbReference>
<evidence type="ECO:0000313" key="14">
    <source>
        <dbReference type="Ensembl" id="ENSSRHP00000067464.1"/>
    </source>
</evidence>
<dbReference type="InterPro" id="IPR001881">
    <property type="entry name" value="EGF-like_Ca-bd_dom"/>
</dbReference>
<keyword evidence="5" id="KW-0732">Signal</keyword>
<protein>
    <submittedName>
        <fullName evidence="14">Low-density lipoprotein receptor-related protein 2-like</fullName>
    </submittedName>
</protein>
<dbReference type="InterPro" id="IPR000152">
    <property type="entry name" value="EGF-type_Asp/Asn_hydroxyl_site"/>
</dbReference>
<dbReference type="PANTHER" id="PTHR22722:SF11">
    <property type="entry name" value="LOW-DENSITY LIPOPROTEIN RECEPTOR-RELATED PROTEIN 2"/>
    <property type="match status" value="1"/>
</dbReference>
<evidence type="ECO:0000313" key="15">
    <source>
        <dbReference type="Proteomes" id="UP000472270"/>
    </source>
</evidence>
<dbReference type="SUPFAM" id="SSF57196">
    <property type="entry name" value="EGF/Laminin"/>
    <property type="match status" value="4"/>
</dbReference>
<sequence length="194" mass="21645">EDDCQVNNGGCSHGCIQGPFGAQCTCEPGFQLLNDSKTCDDINECLIPGFCSQTCYNERGSFRCYCQDGYHDEIGCVYRTCSSQEFTCQNGVCIPSTYNCVDTQTGYYCSCRDGYKLMPDGKACEDIDECKEEPGVCSQVCENAVGSFYCKCAPGYLREPDGRTCRQNMWPHALTIDYTNNKIFFADAHLNFLE</sequence>
<keyword evidence="6" id="KW-0677">Repeat</keyword>
<feature type="domain" description="EGF-like" evidence="13">
    <location>
        <begin position="41"/>
        <end position="77"/>
    </location>
</feature>
<keyword evidence="7" id="KW-1133">Transmembrane helix</keyword>
<accession>A0A673KVB5</accession>
<keyword evidence="11" id="KW-0325">Glycoprotein</keyword>
<reference evidence="14" key="2">
    <citation type="submission" date="2025-09" db="UniProtKB">
        <authorList>
            <consortium name="Ensembl"/>
        </authorList>
    </citation>
    <scope>IDENTIFICATION</scope>
</reference>
<dbReference type="PROSITE" id="PS01186">
    <property type="entry name" value="EGF_2"/>
    <property type="match status" value="2"/>
</dbReference>
<evidence type="ECO:0000256" key="1">
    <source>
        <dbReference type="ARBA" id="ARBA00004479"/>
    </source>
</evidence>
<dbReference type="PROSITE" id="PS00010">
    <property type="entry name" value="ASX_HYDROXYL"/>
    <property type="match status" value="2"/>
</dbReference>
<dbReference type="Gene3D" id="2.10.25.10">
    <property type="entry name" value="Laminin"/>
    <property type="match status" value="4"/>
</dbReference>
<organism evidence="14 15">
    <name type="scientific">Sinocyclocheilus rhinocerous</name>
    <dbReference type="NCBI Taxonomy" id="307959"/>
    <lineage>
        <taxon>Eukaryota</taxon>
        <taxon>Metazoa</taxon>
        <taxon>Chordata</taxon>
        <taxon>Craniata</taxon>
        <taxon>Vertebrata</taxon>
        <taxon>Euteleostomi</taxon>
        <taxon>Actinopterygii</taxon>
        <taxon>Neopterygii</taxon>
        <taxon>Teleostei</taxon>
        <taxon>Ostariophysi</taxon>
        <taxon>Cypriniformes</taxon>
        <taxon>Cyprinidae</taxon>
        <taxon>Cyprininae</taxon>
        <taxon>Sinocyclocheilus</taxon>
    </lineage>
</organism>
<dbReference type="Proteomes" id="UP000472270">
    <property type="component" value="Unassembled WGS sequence"/>
</dbReference>
<evidence type="ECO:0000256" key="4">
    <source>
        <dbReference type="ARBA" id="ARBA00022692"/>
    </source>
</evidence>
<dbReference type="GO" id="GO:0006898">
    <property type="term" value="P:receptor-mediated endocytosis"/>
    <property type="evidence" value="ECO:0007669"/>
    <property type="project" value="TreeGrafter"/>
</dbReference>
<evidence type="ECO:0000256" key="10">
    <source>
        <dbReference type="ARBA" id="ARBA00023170"/>
    </source>
</evidence>
<dbReference type="GO" id="GO:0016324">
    <property type="term" value="C:apical plasma membrane"/>
    <property type="evidence" value="ECO:0007669"/>
    <property type="project" value="TreeGrafter"/>
</dbReference>
<evidence type="ECO:0000256" key="2">
    <source>
        <dbReference type="ARBA" id="ARBA00022536"/>
    </source>
</evidence>
<evidence type="ECO:0000256" key="8">
    <source>
        <dbReference type="ARBA" id="ARBA00023136"/>
    </source>
</evidence>
<dbReference type="PROSITE" id="PS01187">
    <property type="entry name" value="EGF_CA"/>
    <property type="match status" value="2"/>
</dbReference>
<dbReference type="SMART" id="SM00181">
    <property type="entry name" value="EGF"/>
    <property type="match status" value="4"/>
</dbReference>
<dbReference type="PROSITE" id="PS50026">
    <property type="entry name" value="EGF_3"/>
    <property type="match status" value="1"/>
</dbReference>
<dbReference type="Pfam" id="PF07645">
    <property type="entry name" value="EGF_CA"/>
    <property type="match status" value="1"/>
</dbReference>
<evidence type="ECO:0000256" key="5">
    <source>
        <dbReference type="ARBA" id="ARBA00022729"/>
    </source>
</evidence>
<dbReference type="GO" id="GO:0043235">
    <property type="term" value="C:receptor complex"/>
    <property type="evidence" value="ECO:0007669"/>
    <property type="project" value="TreeGrafter"/>
</dbReference>
<proteinExistence type="predicted"/>